<organism evidence="16 17">
    <name type="scientific">Cichlidogyrus casuarinus</name>
    <dbReference type="NCBI Taxonomy" id="1844966"/>
    <lineage>
        <taxon>Eukaryota</taxon>
        <taxon>Metazoa</taxon>
        <taxon>Spiralia</taxon>
        <taxon>Lophotrochozoa</taxon>
        <taxon>Platyhelminthes</taxon>
        <taxon>Monogenea</taxon>
        <taxon>Monopisthocotylea</taxon>
        <taxon>Dactylogyridea</taxon>
        <taxon>Ancyrocephalidae</taxon>
        <taxon>Cichlidogyrus</taxon>
    </lineage>
</organism>
<accession>A0ABD2QJY3</accession>
<dbReference type="GO" id="GO:0006508">
    <property type="term" value="P:proteolysis"/>
    <property type="evidence" value="ECO:0007669"/>
    <property type="project" value="UniProtKB-KW"/>
</dbReference>
<dbReference type="InterPro" id="IPR000834">
    <property type="entry name" value="Peptidase_M14"/>
</dbReference>
<dbReference type="Gene3D" id="2.60.40.1120">
    <property type="entry name" value="Carboxypeptidase-like, regulatory domain"/>
    <property type="match status" value="1"/>
</dbReference>
<evidence type="ECO:0000256" key="7">
    <source>
        <dbReference type="ARBA" id="ARBA00022723"/>
    </source>
</evidence>
<sequence>MISRVLILLAILLGICDAQWDKHHNNTEMYKLLKDVASQCPEITYLYSLKFGHLNQTYMGNKLWVLAFGANPEKHVVGIPEFKYVANMHGNEVVGRELLLRLADYLCMEYKNGNKNIEWLIKNTRIHLMPSMNPDGWQLAVGPKKHLLKGRRNAKNVDLNRNFPDLDRIVFHKHDQGAREDHLLTIENLSRHNLEPETWLVINWIMNVPFVLSANMHGGDLVANYPYDDSRSKNSDYTGCPDDSLFRLLAESYSLYNEKMFENNQNCDNLGQRFLDGITNGANWYPVNRGMQDFNYLATNCYEITLELGCKKYPPGEDLPKYWDMNRESLLQYINKAHSGVKGMIYGYNATKDDIVPLRDVRIKVARVEDGVIKPITHDVVSNPDGDFYRLLEPGTYTVMAAAKGFAQAVACVEIKSLPELGDNTEAQKIVFVLNTDDETISGTELADLAQQKLANHDAAKLRVSDVINDEKCAILVN</sequence>
<dbReference type="Proteomes" id="UP001626550">
    <property type="component" value="Unassembled WGS sequence"/>
</dbReference>
<comment type="cofactor">
    <cofactor evidence="1">
        <name>Zn(2+)</name>
        <dbReference type="ChEBI" id="CHEBI:29105"/>
    </cofactor>
</comment>
<keyword evidence="8 14" id="KW-0732">Signal</keyword>
<dbReference type="SUPFAM" id="SSF53187">
    <property type="entry name" value="Zn-dependent exopeptidases"/>
    <property type="match status" value="1"/>
</dbReference>
<keyword evidence="17" id="KW-1185">Reference proteome</keyword>
<dbReference type="GO" id="GO:0008237">
    <property type="term" value="F:metallopeptidase activity"/>
    <property type="evidence" value="ECO:0007669"/>
    <property type="project" value="UniProtKB-KW"/>
</dbReference>
<keyword evidence="11" id="KW-0482">Metalloprotease</keyword>
<keyword evidence="5" id="KW-0121">Carboxypeptidase</keyword>
<protein>
    <recommendedName>
        <fullName evidence="15">Peptidase M14 domain-containing protein</fullName>
    </recommendedName>
</protein>
<evidence type="ECO:0000259" key="15">
    <source>
        <dbReference type="PROSITE" id="PS52035"/>
    </source>
</evidence>
<dbReference type="InterPro" id="IPR057246">
    <property type="entry name" value="CARBOXYPEPT_ZN_1"/>
</dbReference>
<dbReference type="EMBL" id="JBJKFK010000100">
    <property type="protein sequence ID" value="KAL3319802.1"/>
    <property type="molecule type" value="Genomic_DNA"/>
</dbReference>
<dbReference type="SMART" id="SM00631">
    <property type="entry name" value="Zn_pept"/>
    <property type="match status" value="1"/>
</dbReference>
<dbReference type="CDD" id="cd11308">
    <property type="entry name" value="Peptidase_M14NE-CP-C_like"/>
    <property type="match status" value="1"/>
</dbReference>
<gene>
    <name evidence="16" type="ORF">Ciccas_001507</name>
</gene>
<name>A0ABD2QJY3_9PLAT</name>
<dbReference type="Gene3D" id="3.40.630.10">
    <property type="entry name" value="Zn peptidases"/>
    <property type="match status" value="1"/>
</dbReference>
<dbReference type="PROSITE" id="PS00133">
    <property type="entry name" value="CARBOXYPEPT_ZN_2"/>
    <property type="match status" value="1"/>
</dbReference>
<keyword evidence="4" id="KW-0964">Secreted</keyword>
<comment type="similarity">
    <text evidence="3 13">Belongs to the peptidase M14 family.</text>
</comment>
<feature type="signal peptide" evidence="14">
    <location>
        <begin position="1"/>
        <end position="18"/>
    </location>
</feature>
<feature type="active site" description="Proton donor/acceptor" evidence="13">
    <location>
        <position position="307"/>
    </location>
</feature>
<keyword evidence="10" id="KW-0862">Zinc</keyword>
<evidence type="ECO:0000313" key="17">
    <source>
        <dbReference type="Proteomes" id="UP001626550"/>
    </source>
</evidence>
<evidence type="ECO:0000256" key="2">
    <source>
        <dbReference type="ARBA" id="ARBA00004613"/>
    </source>
</evidence>
<evidence type="ECO:0000256" key="4">
    <source>
        <dbReference type="ARBA" id="ARBA00022525"/>
    </source>
</evidence>
<comment type="caution">
    <text evidence="16">The sequence shown here is derived from an EMBL/GenBank/DDBJ whole genome shotgun (WGS) entry which is preliminary data.</text>
</comment>
<dbReference type="PROSITE" id="PS00132">
    <property type="entry name" value="CARBOXYPEPT_ZN_1"/>
    <property type="match status" value="1"/>
</dbReference>
<dbReference type="PROSITE" id="PS52035">
    <property type="entry name" value="PEPTIDASE_M14"/>
    <property type="match status" value="1"/>
</dbReference>
<evidence type="ECO:0000256" key="14">
    <source>
        <dbReference type="SAM" id="SignalP"/>
    </source>
</evidence>
<proteinExistence type="inferred from homology"/>
<keyword evidence="7" id="KW-0479">Metal-binding</keyword>
<keyword evidence="9" id="KW-0378">Hydrolase</keyword>
<dbReference type="GO" id="GO:0046872">
    <property type="term" value="F:metal ion binding"/>
    <property type="evidence" value="ECO:0007669"/>
    <property type="project" value="UniProtKB-KW"/>
</dbReference>
<evidence type="ECO:0000256" key="13">
    <source>
        <dbReference type="PROSITE-ProRule" id="PRU01379"/>
    </source>
</evidence>
<evidence type="ECO:0000256" key="12">
    <source>
        <dbReference type="ARBA" id="ARBA00023180"/>
    </source>
</evidence>
<evidence type="ECO:0000256" key="5">
    <source>
        <dbReference type="ARBA" id="ARBA00022645"/>
    </source>
</evidence>
<keyword evidence="6" id="KW-0645">Protease</keyword>
<dbReference type="GO" id="GO:0005576">
    <property type="term" value="C:extracellular region"/>
    <property type="evidence" value="ECO:0007669"/>
    <property type="project" value="UniProtKB-SubCell"/>
</dbReference>
<evidence type="ECO:0000256" key="8">
    <source>
        <dbReference type="ARBA" id="ARBA00022729"/>
    </source>
</evidence>
<dbReference type="Pfam" id="PF00246">
    <property type="entry name" value="Peptidase_M14"/>
    <property type="match status" value="1"/>
</dbReference>
<dbReference type="InterPro" id="IPR008969">
    <property type="entry name" value="CarboxyPept-like_regulatory"/>
</dbReference>
<evidence type="ECO:0000313" key="16">
    <source>
        <dbReference type="EMBL" id="KAL3319802.1"/>
    </source>
</evidence>
<dbReference type="FunFam" id="3.40.630.10:FF:000013">
    <property type="entry name" value="carboxypeptidase N catalytic chain"/>
    <property type="match status" value="1"/>
</dbReference>
<comment type="subcellular location">
    <subcellularLocation>
        <location evidence="2">Secreted</location>
    </subcellularLocation>
</comment>
<evidence type="ECO:0000256" key="10">
    <source>
        <dbReference type="ARBA" id="ARBA00022833"/>
    </source>
</evidence>
<dbReference type="InterPro" id="IPR050753">
    <property type="entry name" value="Peptidase_M14_domain"/>
</dbReference>
<dbReference type="PANTHER" id="PTHR11532">
    <property type="entry name" value="PROTEASE M14 CARBOXYPEPTIDASE"/>
    <property type="match status" value="1"/>
</dbReference>
<evidence type="ECO:0000256" key="9">
    <source>
        <dbReference type="ARBA" id="ARBA00022801"/>
    </source>
</evidence>
<evidence type="ECO:0000256" key="3">
    <source>
        <dbReference type="ARBA" id="ARBA00005988"/>
    </source>
</evidence>
<reference evidence="16 17" key="1">
    <citation type="submission" date="2024-11" db="EMBL/GenBank/DDBJ databases">
        <title>Adaptive evolution of stress response genes in parasites aligns with host niche diversity.</title>
        <authorList>
            <person name="Hahn C."/>
            <person name="Resl P."/>
        </authorList>
    </citation>
    <scope>NUCLEOTIDE SEQUENCE [LARGE SCALE GENOMIC DNA]</scope>
    <source>
        <strain evidence="16">EGGRZ-B1_66</strain>
        <tissue evidence="16">Body</tissue>
    </source>
</reference>
<feature type="domain" description="Peptidase M14" evidence="15">
    <location>
        <begin position="22"/>
        <end position="337"/>
    </location>
</feature>
<evidence type="ECO:0000256" key="6">
    <source>
        <dbReference type="ARBA" id="ARBA00022670"/>
    </source>
</evidence>
<keyword evidence="12" id="KW-0325">Glycoprotein</keyword>
<dbReference type="InterPro" id="IPR057247">
    <property type="entry name" value="CARBOXYPEPT_ZN_2"/>
</dbReference>
<dbReference type="SUPFAM" id="SSF49464">
    <property type="entry name" value="Carboxypeptidase regulatory domain-like"/>
    <property type="match status" value="1"/>
</dbReference>
<dbReference type="PANTHER" id="PTHR11532:SF62">
    <property type="entry name" value="CARBOXYPEPTIDASE D"/>
    <property type="match status" value="1"/>
</dbReference>
<feature type="chain" id="PRO_5044794041" description="Peptidase M14 domain-containing protein" evidence="14">
    <location>
        <begin position="19"/>
        <end position="478"/>
    </location>
</feature>
<dbReference type="GO" id="GO:0004180">
    <property type="term" value="F:carboxypeptidase activity"/>
    <property type="evidence" value="ECO:0007669"/>
    <property type="project" value="UniProtKB-KW"/>
</dbReference>
<dbReference type="AlphaFoldDB" id="A0ABD2QJY3"/>
<evidence type="ECO:0000256" key="11">
    <source>
        <dbReference type="ARBA" id="ARBA00023049"/>
    </source>
</evidence>
<dbReference type="CDD" id="cd03858">
    <property type="entry name" value="M14_CP_N-E_like"/>
    <property type="match status" value="1"/>
</dbReference>
<dbReference type="PRINTS" id="PR00765">
    <property type="entry name" value="CRBOXYPTASEA"/>
</dbReference>
<evidence type="ECO:0000256" key="1">
    <source>
        <dbReference type="ARBA" id="ARBA00001947"/>
    </source>
</evidence>